<dbReference type="InterPro" id="IPR023174">
    <property type="entry name" value="PDEase_CS"/>
</dbReference>
<sequence>MSDPTSSRSTISPSSMSCLVLLPSATHAPLQPSILAHLSRPAPLISRQSGSTVPTTRHLSNSASSTPQPDKDLESQAIDHVISAGRRLSLAPGIGTGTQTLSTQMVSSVSQGSPDMSHSPYTSSPIISSTGTSPGASPYMRHAPLLGAKRTTTTKGRSRRPQTSAAAQGPTMLLSPPSDGRNSVALPGGMRGRGSGRNRPGWEGDEVVSVLRASGLEVTVLRNVPHLLPILSPPRDQPTFQPIHHSSLNDRSSTPHQPIPVILVPLSDSPSLPSLSLSLLLSQGTTPSAVCFQQDLLDRARRTEEEWLPFAVEQIRTVISMRDRATTTEKPIVIAFSANPVLTQTTTTACVAAGAAGVLKPPYDLETSRLVWRMVMTARESPADQATHLHSQSQSQIHSQPPLQARTRSHSRLGREKNDDPRVILPPTALTFGGEHEGEMILSAAVRKMHKAHEWHSTSRKNSIVIPLSTPASRTHSFASTTPTTAAFNILRQDYEVPMPEASDYHPFLECLCACRPSIAARRQSVDIGGLTIAMKRASRVFENSPDPPFRNKSGKRKEEFTFPFTPSKKANMLQMEEKLDGKTDAERKEEKKVEEEKSTRLAELLGAMWYQTTKAIDIQMADYAHLSKPISPALRTRLLDALSTWNFQPHLLSPSDVFHSACILFDAVLHIKGIHELHLEWDQVRRLLFAIRAIYHAPNPYHNYVHAIDVLQATYSFLIAIGVAPPYEYLRTRKEGIVWQPKEEVGEGGTSRAREVMRPQDVLAVLIAAMGHDIGHPGLSNAFMKNARTPLSQVYDDKSVLENMHCMLVVQLLRKHSFGFLLYSPSETDLFCPARIEFDRRGFRRVLYSTILATDMSLHFAWIARLKEFTESLDSTPLSSNSSTPTSSRGMDWPRDEEEDRVMFCQALIKCADISNPTRPIDVSEHWSSVLLEEWAIQASLEQELDLPVSVIASADAALQAKGQVGFIDLFTLPLFEAVADVLPELQCYAILCAENRDLWQKRLQSFSLDSQQAATKLIQPAVEAASRDARFKTLFPLSLPISLVESESLQPGPFPRFIKSSLKPTNVSTTTVEMSFADASTGREKLSSPSFPNSISIHSTSSSLEEETSGVSRGSKGEKSNHISSSIPNSVSALAEPDTPRLTTSFNFPFNNLIDSQNNLQSDDQKPDNPPPYDQTLVNSQPNITMETNKVESPAAKAMRAVYHANLLDQRHRLGSWCRGVPIPGLEKGWVLERRMSTPVDGVSMAV</sequence>
<keyword evidence="1 3" id="KW-0479">Metal-binding</keyword>
<evidence type="ECO:0000256" key="2">
    <source>
        <dbReference type="ARBA" id="ARBA00022801"/>
    </source>
</evidence>
<keyword evidence="2 3" id="KW-0378">Hydrolase</keyword>
<comment type="similarity">
    <text evidence="3">Belongs to the cyclic nucleotide phosphodiesterase family.</text>
</comment>
<evidence type="ECO:0000256" key="4">
    <source>
        <dbReference type="SAM" id="MobiDB-lite"/>
    </source>
</evidence>
<feature type="region of interest" description="Disordered" evidence="4">
    <location>
        <begin position="574"/>
        <end position="597"/>
    </location>
</feature>
<feature type="compositionally biased region" description="Basic and acidic residues" evidence="4">
    <location>
        <begin position="576"/>
        <end position="597"/>
    </location>
</feature>
<dbReference type="InterPro" id="IPR002073">
    <property type="entry name" value="PDEase_catalytic_dom"/>
</dbReference>
<keyword evidence="7" id="KW-1185">Reference proteome</keyword>
<dbReference type="Gene3D" id="1.10.1300.10">
    <property type="entry name" value="3'5'-cyclic nucleotide phosphodiesterase, catalytic domain"/>
    <property type="match status" value="1"/>
</dbReference>
<feature type="compositionally biased region" description="Polar residues" evidence="4">
    <location>
        <begin position="1155"/>
        <end position="1164"/>
    </location>
</feature>
<evidence type="ECO:0000259" key="5">
    <source>
        <dbReference type="PROSITE" id="PS51845"/>
    </source>
</evidence>
<feature type="compositionally biased region" description="Basic and acidic residues" evidence="4">
    <location>
        <begin position="413"/>
        <end position="422"/>
    </location>
</feature>
<dbReference type="Pfam" id="PF00233">
    <property type="entry name" value="PDEase_I"/>
    <property type="match status" value="1"/>
</dbReference>
<reference evidence="6 7" key="1">
    <citation type="submission" date="2016-06" db="EMBL/GenBank/DDBJ databases">
        <title>Evolution of pathogenesis and genome organization in the Tremellales.</title>
        <authorList>
            <person name="Cuomo C."/>
            <person name="Litvintseva A."/>
            <person name="Heitman J."/>
            <person name="Chen Y."/>
            <person name="Sun S."/>
            <person name="Springer D."/>
            <person name="Dromer F."/>
            <person name="Young S."/>
            <person name="Zeng Q."/>
            <person name="Chapman S."/>
            <person name="Gujja S."/>
            <person name="Saif S."/>
            <person name="Birren B."/>
        </authorList>
    </citation>
    <scope>NUCLEOTIDE SEQUENCE [LARGE SCALE GENOMIC DNA]</scope>
    <source>
        <strain evidence="6 7">ATCC 28783</strain>
    </source>
</reference>
<evidence type="ECO:0000256" key="1">
    <source>
        <dbReference type="ARBA" id="ARBA00022723"/>
    </source>
</evidence>
<dbReference type="Proteomes" id="UP000289152">
    <property type="component" value="Unassembled WGS sequence"/>
</dbReference>
<feature type="compositionally biased region" description="Low complexity" evidence="4">
    <location>
        <begin position="875"/>
        <end position="889"/>
    </location>
</feature>
<organism evidence="6 7">
    <name type="scientific">Tremella mesenterica</name>
    <name type="common">Jelly fungus</name>
    <dbReference type="NCBI Taxonomy" id="5217"/>
    <lineage>
        <taxon>Eukaryota</taxon>
        <taxon>Fungi</taxon>
        <taxon>Dikarya</taxon>
        <taxon>Basidiomycota</taxon>
        <taxon>Agaricomycotina</taxon>
        <taxon>Tremellomycetes</taxon>
        <taxon>Tremellales</taxon>
        <taxon>Tremellaceae</taxon>
        <taxon>Tremella</taxon>
    </lineage>
</organism>
<evidence type="ECO:0000256" key="3">
    <source>
        <dbReference type="RuleBase" id="RU363067"/>
    </source>
</evidence>
<accession>A0A4Q1BPT2</accession>
<dbReference type="EMBL" id="SDIL01000024">
    <property type="protein sequence ID" value="RXK39929.1"/>
    <property type="molecule type" value="Genomic_DNA"/>
</dbReference>
<feature type="domain" description="PDEase" evidence="5">
    <location>
        <begin position="594"/>
        <end position="1008"/>
    </location>
</feature>
<dbReference type="STRING" id="5217.A0A4Q1BPT2"/>
<dbReference type="GO" id="GO:0007165">
    <property type="term" value="P:signal transduction"/>
    <property type="evidence" value="ECO:0007669"/>
    <property type="project" value="InterPro"/>
</dbReference>
<protein>
    <recommendedName>
        <fullName evidence="3">Phosphodiesterase</fullName>
        <ecNumber evidence="3">3.1.4.-</ecNumber>
    </recommendedName>
</protein>
<dbReference type="EC" id="3.1.4.-" evidence="3"/>
<dbReference type="InterPro" id="IPR003607">
    <property type="entry name" value="HD/PDEase_dom"/>
</dbReference>
<feature type="compositionally biased region" description="Low complexity" evidence="4">
    <location>
        <begin position="117"/>
        <end position="135"/>
    </location>
</feature>
<feature type="compositionally biased region" description="Polar residues" evidence="4">
    <location>
        <begin position="46"/>
        <end position="68"/>
    </location>
</feature>
<dbReference type="InParanoid" id="A0A4Q1BPT2"/>
<feature type="region of interest" description="Disordered" evidence="4">
    <location>
        <begin position="1082"/>
        <end position="1139"/>
    </location>
</feature>
<name>A0A4Q1BPT2_TREME</name>
<feature type="region of interest" description="Disordered" evidence="4">
    <location>
        <begin position="104"/>
        <end position="201"/>
    </location>
</feature>
<feature type="compositionally biased region" description="Polar residues" evidence="4">
    <location>
        <begin position="104"/>
        <end position="116"/>
    </location>
</feature>
<evidence type="ECO:0000313" key="7">
    <source>
        <dbReference type="Proteomes" id="UP000289152"/>
    </source>
</evidence>
<dbReference type="AlphaFoldDB" id="A0A4Q1BPT2"/>
<dbReference type="CDD" id="cd00077">
    <property type="entry name" value="HDc"/>
    <property type="match status" value="1"/>
</dbReference>
<dbReference type="OrthoDB" id="546632at2759"/>
<dbReference type="PROSITE" id="PS51845">
    <property type="entry name" value="PDEASE_I_2"/>
    <property type="match status" value="1"/>
</dbReference>
<comment type="cofactor">
    <cofactor evidence="3">
        <name>a divalent metal cation</name>
        <dbReference type="ChEBI" id="CHEBI:60240"/>
    </cofactor>
    <text evidence="3">Binds 2 divalent metal cations per subunit. Site 1 may preferentially bind zinc ions, while site 2 has a preference for magnesium and/or manganese ions.</text>
</comment>
<feature type="region of interest" description="Disordered" evidence="4">
    <location>
        <begin position="382"/>
        <end position="430"/>
    </location>
</feature>
<feature type="region of interest" description="Disordered" evidence="4">
    <location>
        <begin position="45"/>
        <end position="73"/>
    </location>
</feature>
<dbReference type="PROSITE" id="PS00126">
    <property type="entry name" value="PDEASE_I_1"/>
    <property type="match status" value="1"/>
</dbReference>
<dbReference type="GO" id="GO:0004114">
    <property type="term" value="F:3',5'-cyclic-nucleotide phosphodiesterase activity"/>
    <property type="evidence" value="ECO:0007669"/>
    <property type="project" value="InterPro"/>
</dbReference>
<dbReference type="SUPFAM" id="SSF109604">
    <property type="entry name" value="HD-domain/PDEase-like"/>
    <property type="match status" value="1"/>
</dbReference>
<dbReference type="GO" id="GO:0046872">
    <property type="term" value="F:metal ion binding"/>
    <property type="evidence" value="ECO:0007669"/>
    <property type="project" value="UniProtKB-KW"/>
</dbReference>
<dbReference type="PANTHER" id="PTHR11347">
    <property type="entry name" value="CYCLIC NUCLEOTIDE PHOSPHODIESTERASE"/>
    <property type="match status" value="1"/>
</dbReference>
<evidence type="ECO:0000313" key="6">
    <source>
        <dbReference type="EMBL" id="RXK39929.1"/>
    </source>
</evidence>
<feature type="region of interest" description="Disordered" evidence="4">
    <location>
        <begin position="1155"/>
        <end position="1181"/>
    </location>
</feature>
<gene>
    <name evidence="6" type="ORF">M231_02724</name>
</gene>
<comment type="caution">
    <text evidence="6">The sequence shown here is derived from an EMBL/GenBank/DDBJ whole genome shotgun (WGS) entry which is preliminary data.</text>
</comment>
<feature type="compositionally biased region" description="Low complexity" evidence="4">
    <location>
        <begin position="388"/>
        <end position="404"/>
    </location>
</feature>
<proteinExistence type="inferred from homology"/>
<dbReference type="SMART" id="SM00471">
    <property type="entry name" value="HDc"/>
    <property type="match status" value="1"/>
</dbReference>
<dbReference type="VEuPathDB" id="FungiDB:TREMEDRAFT_68552"/>
<dbReference type="InterPro" id="IPR036971">
    <property type="entry name" value="PDEase_catalytic_dom_sf"/>
</dbReference>
<feature type="compositionally biased region" description="Polar residues" evidence="4">
    <location>
        <begin position="1124"/>
        <end position="1134"/>
    </location>
</feature>
<feature type="compositionally biased region" description="Low complexity" evidence="4">
    <location>
        <begin position="1096"/>
        <end position="1105"/>
    </location>
</feature>
<feature type="region of interest" description="Disordered" evidence="4">
    <location>
        <begin position="875"/>
        <end position="895"/>
    </location>
</feature>